<evidence type="ECO:0000313" key="3">
    <source>
        <dbReference type="Proteomes" id="UP000054324"/>
    </source>
</evidence>
<dbReference type="GeneID" id="20316054"/>
<dbReference type="AlphaFoldDB" id="A0A075AIN2"/>
<evidence type="ECO:0000313" key="2">
    <source>
        <dbReference type="EMBL" id="KER31929.1"/>
    </source>
</evidence>
<dbReference type="OrthoDB" id="6279772at2759"/>
<feature type="region of interest" description="Disordered" evidence="1">
    <location>
        <begin position="97"/>
        <end position="117"/>
    </location>
</feature>
<evidence type="ECO:0008006" key="4">
    <source>
        <dbReference type="Google" id="ProtNLM"/>
    </source>
</evidence>
<dbReference type="EMBL" id="KL596639">
    <property type="protein sequence ID" value="KER31929.1"/>
    <property type="molecule type" value="Genomic_DNA"/>
</dbReference>
<protein>
    <recommendedName>
        <fullName evidence="4">Peptidase A2 domain-containing protein</fullName>
    </recommendedName>
</protein>
<dbReference type="RefSeq" id="XP_009164256.1">
    <property type="nucleotide sequence ID" value="XM_009165992.1"/>
</dbReference>
<organism evidence="2 3">
    <name type="scientific">Opisthorchis viverrini</name>
    <name type="common">Southeast Asian liver fluke</name>
    <dbReference type="NCBI Taxonomy" id="6198"/>
    <lineage>
        <taxon>Eukaryota</taxon>
        <taxon>Metazoa</taxon>
        <taxon>Spiralia</taxon>
        <taxon>Lophotrochozoa</taxon>
        <taxon>Platyhelminthes</taxon>
        <taxon>Trematoda</taxon>
        <taxon>Digenea</taxon>
        <taxon>Opisthorchiida</taxon>
        <taxon>Opisthorchiata</taxon>
        <taxon>Opisthorchiidae</taxon>
        <taxon>Opisthorchis</taxon>
    </lineage>
</organism>
<sequence>MTFRDPPRTSRLFHITDRSSGLRFLVDTGAEVTTPYIFNAKPDRYSPRGMSQLDYISQFTTDVRYTPGSDIVVVDALSRHDINDLRPSTQLDLAKLANLQNSKRQPLNDKNETDPGS</sequence>
<keyword evidence="3" id="KW-1185">Reference proteome</keyword>
<dbReference type="KEGG" id="ovi:T265_01866"/>
<evidence type="ECO:0000256" key="1">
    <source>
        <dbReference type="SAM" id="MobiDB-lite"/>
    </source>
</evidence>
<dbReference type="CTD" id="20316054"/>
<name>A0A075AIN2_OPIVI</name>
<reference evidence="2 3" key="1">
    <citation type="submission" date="2013-11" db="EMBL/GenBank/DDBJ databases">
        <title>Opisthorchis viverrini - life in the bile duct.</title>
        <authorList>
            <person name="Young N.D."/>
            <person name="Nagarajan N."/>
            <person name="Lin S.J."/>
            <person name="Korhonen P.K."/>
            <person name="Jex A.R."/>
            <person name="Hall R.S."/>
            <person name="Safavi-Hemami H."/>
            <person name="Kaewkong W."/>
            <person name="Bertrand D."/>
            <person name="Gao S."/>
            <person name="Seet Q."/>
            <person name="Wongkham S."/>
            <person name="Teh B.T."/>
            <person name="Wongkham C."/>
            <person name="Intapan P.M."/>
            <person name="Maleewong W."/>
            <person name="Yang X."/>
            <person name="Hu M."/>
            <person name="Wang Z."/>
            <person name="Hofmann A."/>
            <person name="Sternberg P.W."/>
            <person name="Tan P."/>
            <person name="Wang J."/>
            <person name="Gasser R.B."/>
        </authorList>
    </citation>
    <scope>NUCLEOTIDE SEQUENCE [LARGE SCALE GENOMIC DNA]</scope>
</reference>
<proteinExistence type="predicted"/>
<feature type="compositionally biased region" description="Basic and acidic residues" evidence="1">
    <location>
        <begin position="106"/>
        <end position="117"/>
    </location>
</feature>
<accession>A0A075AIN2</accession>
<gene>
    <name evidence="2" type="ORF">T265_01866</name>
</gene>
<dbReference type="Proteomes" id="UP000054324">
    <property type="component" value="Unassembled WGS sequence"/>
</dbReference>